<dbReference type="EMBL" id="ANNX02000051">
    <property type="protein sequence ID" value="KYC35392.1"/>
    <property type="molecule type" value="Genomic_DNA"/>
</dbReference>
<dbReference type="InterPro" id="IPR011050">
    <property type="entry name" value="Pectin_lyase_fold/virulence"/>
</dbReference>
<protein>
    <recommendedName>
        <fullName evidence="1">Filamentous haemagglutinin FhaB/tRNA nuclease CdiA-like TPS domain-containing protein</fullName>
    </recommendedName>
</protein>
<dbReference type="InterPro" id="IPR012334">
    <property type="entry name" value="Pectin_lyas_fold"/>
</dbReference>
<evidence type="ECO:0000313" key="3">
    <source>
        <dbReference type="Proteomes" id="UP000076925"/>
    </source>
</evidence>
<sequence length="1190" mass="119623">MSGVFVRLGWLTGLKIAIGGTLIFWSNSTLAQVTPDTTLGAEGSVVTPNVEIKGVVSDAQGQELEVLRIDGGAIRGGNLFHSFQEFNVGEGRGVYFTNPQGIENILSRVTGANRSEILGRLGVLGNANLFLLNPSGIVFGQNASLDVEGSFVASTASSLKFADSTEFNATNPQSTPLLTINVPIGLQFGSNAASVSISGSRLQVNPGKSLALVGGNVSINGGKLIAPSGRVELGGVAGENTVKLFPNGDFFGLNFPQGVPQANVSLTNQAEVNVRSSNGGSIAVNAANVNMSGRSQLLAGISGIGSPNTQAGDIKINATGTVAIADDSRIFNEVARNAVGNSGSINIITGSLKLTNGAELSASTYGKGDAGTVNITATDAIKLDGKDNNGFDSDVSSTNSKQISLILGRLLDLDFFKTFFPRLNGEGGSECEVCGTRVNSGVFSIVESGAEGKAGDVTISTGSLELTNGADISTSTYGKGDAGSVNITATNAIKFNDSNAFSQVNSGAEGKAGGVTIRTGSLELTNGAQLSASTSGRDAGSVNITATDFIKFDGEDKDGFNSGAFSQVNSGAEGKAGGVTIRTGSLELTNGAQLSASTSGKGDAGSVNITATDFTKFDGEDKDGFNSGAFSQVNSGAEGTAGGVTIRTGSLELTNGAQLSASTSGKGDAGSVNITATDFTKFDGEDKDGFNSGAFSQVNSGAEGTAGGVTIRTGSLELTNGAQLSASTSGKGDAGSVNIGVGSLELTNGAVISASTNGKGDAGSVNITATDFIKFNDSVAFSQVNSGAVGKAGDVTISTGSLDLNDGAVISASTFGKGDAGSVNITATDFIKFDGEDKNGFNSGAFSQVSSEAVGTAGGVTIRTGSLELTNGAVISASTNGKGNAGSVNITVTDVIKFDGEDKDGNSSGAFSQVSSGAVGTAGGVTISTSSLELTNGAAISASTNGKGDAGSINLNVTGLFSATDSEIVTSATQSSGGAIAITAGNIRLYGDSDITTNVETETGGGGDITLTANSIIAFDDSDILAFARDGKGGNINLNTRAFFGQNYQKASSALVSDNFDGNNRVDINASGAISSGVVTVPDTSFIQDSLSELPENAIDTGSLIANSCIARGSRQQEGTFVITGSGGLPTSPGNVLMSQYTFGTARTVSNTLPSANSPRRRWQKGDPIVEPQGVYQLSSGQLVLSRECF</sequence>
<feature type="domain" description="Filamentous haemagglutinin FhaB/tRNA nuclease CdiA-like TPS" evidence="1">
    <location>
        <begin position="47"/>
        <end position="162"/>
    </location>
</feature>
<dbReference type="Pfam" id="PF05860">
    <property type="entry name" value="TPS"/>
    <property type="match status" value="1"/>
</dbReference>
<gene>
    <name evidence="2" type="ORF">WA1_06085</name>
</gene>
<keyword evidence="3" id="KW-1185">Reference proteome</keyword>
<dbReference type="InterPro" id="IPR008638">
    <property type="entry name" value="FhaB/CdiA-like_TPS"/>
</dbReference>
<organism evidence="2 3">
    <name type="scientific">Scytonema hofmannii PCC 7110</name>
    <dbReference type="NCBI Taxonomy" id="128403"/>
    <lineage>
        <taxon>Bacteria</taxon>
        <taxon>Bacillati</taxon>
        <taxon>Cyanobacteriota</taxon>
        <taxon>Cyanophyceae</taxon>
        <taxon>Nostocales</taxon>
        <taxon>Scytonemataceae</taxon>
        <taxon>Scytonema</taxon>
    </lineage>
</organism>
<evidence type="ECO:0000313" key="2">
    <source>
        <dbReference type="EMBL" id="KYC35392.1"/>
    </source>
</evidence>
<dbReference type="RefSeq" id="WP_066612759.1">
    <property type="nucleotide sequence ID" value="NZ_KQ976354.1"/>
</dbReference>
<dbReference type="Proteomes" id="UP000076925">
    <property type="component" value="Unassembled WGS sequence"/>
</dbReference>
<dbReference type="NCBIfam" id="TIGR01901">
    <property type="entry name" value="adhes_NPXG"/>
    <property type="match status" value="1"/>
</dbReference>
<dbReference type="Gene3D" id="2.160.20.10">
    <property type="entry name" value="Single-stranded right-handed beta-helix, Pectin lyase-like"/>
    <property type="match status" value="3"/>
</dbReference>
<comment type="caution">
    <text evidence="2">The sequence shown here is derived from an EMBL/GenBank/DDBJ whole genome shotgun (WGS) entry which is preliminary data.</text>
</comment>
<evidence type="ECO:0000259" key="1">
    <source>
        <dbReference type="SMART" id="SM00912"/>
    </source>
</evidence>
<dbReference type="STRING" id="128403.WA1_06085"/>
<dbReference type="AlphaFoldDB" id="A0A139WSI1"/>
<accession>A0A139WSI1</accession>
<dbReference type="SMART" id="SM00912">
    <property type="entry name" value="Haemagg_act"/>
    <property type="match status" value="1"/>
</dbReference>
<reference evidence="2 3" key="1">
    <citation type="journal article" date="2013" name="Genome Biol. Evol.">
        <title>Genomes of Stigonematalean cyanobacteria (subsection V) and the evolution of oxygenic photosynthesis from prokaryotes to plastids.</title>
        <authorList>
            <person name="Dagan T."/>
            <person name="Roettger M."/>
            <person name="Stucken K."/>
            <person name="Landan G."/>
            <person name="Koch R."/>
            <person name="Major P."/>
            <person name="Gould S.B."/>
            <person name="Goremykin V.V."/>
            <person name="Rippka R."/>
            <person name="Tandeau de Marsac N."/>
            <person name="Gugger M."/>
            <person name="Lockhart P.J."/>
            <person name="Allen J.F."/>
            <person name="Brune I."/>
            <person name="Maus I."/>
            <person name="Puhler A."/>
            <person name="Martin W.F."/>
        </authorList>
    </citation>
    <scope>NUCLEOTIDE SEQUENCE [LARGE SCALE GENOMIC DNA]</scope>
    <source>
        <strain evidence="2 3">PCC 7110</strain>
    </source>
</reference>
<dbReference type="OrthoDB" id="501088at2"/>
<name>A0A139WSI1_9CYAN</name>
<dbReference type="SUPFAM" id="SSF51126">
    <property type="entry name" value="Pectin lyase-like"/>
    <property type="match status" value="4"/>
</dbReference>
<proteinExistence type="predicted"/>